<organism evidence="2 3">
    <name type="scientific">Mycena alexandri</name>
    <dbReference type="NCBI Taxonomy" id="1745969"/>
    <lineage>
        <taxon>Eukaryota</taxon>
        <taxon>Fungi</taxon>
        <taxon>Dikarya</taxon>
        <taxon>Basidiomycota</taxon>
        <taxon>Agaricomycotina</taxon>
        <taxon>Agaricomycetes</taxon>
        <taxon>Agaricomycetidae</taxon>
        <taxon>Agaricales</taxon>
        <taxon>Marasmiineae</taxon>
        <taxon>Mycenaceae</taxon>
        <taxon>Mycena</taxon>
    </lineage>
</organism>
<feature type="compositionally biased region" description="Basic and acidic residues" evidence="1">
    <location>
        <begin position="63"/>
        <end position="79"/>
    </location>
</feature>
<keyword evidence="3" id="KW-1185">Reference proteome</keyword>
<gene>
    <name evidence="2" type="ORF">C8F04DRAFT_242122</name>
</gene>
<feature type="region of interest" description="Disordered" evidence="1">
    <location>
        <begin position="269"/>
        <end position="367"/>
    </location>
</feature>
<comment type="caution">
    <text evidence="2">The sequence shown here is derived from an EMBL/GenBank/DDBJ whole genome shotgun (WGS) entry which is preliminary data.</text>
</comment>
<feature type="compositionally biased region" description="Low complexity" evidence="1">
    <location>
        <begin position="316"/>
        <end position="328"/>
    </location>
</feature>
<feature type="compositionally biased region" description="Low complexity" evidence="1">
    <location>
        <begin position="357"/>
        <end position="367"/>
    </location>
</feature>
<proteinExistence type="predicted"/>
<dbReference type="AlphaFoldDB" id="A0AAD6WPK4"/>
<protein>
    <submittedName>
        <fullName evidence="2">Uncharacterized protein</fullName>
    </submittedName>
</protein>
<feature type="region of interest" description="Disordered" evidence="1">
    <location>
        <begin position="41"/>
        <end position="109"/>
    </location>
</feature>
<evidence type="ECO:0000313" key="3">
    <source>
        <dbReference type="Proteomes" id="UP001218188"/>
    </source>
</evidence>
<accession>A0AAD6WPK4</accession>
<feature type="compositionally biased region" description="Polar residues" evidence="1">
    <location>
        <begin position="87"/>
        <end position="100"/>
    </location>
</feature>
<reference evidence="2" key="1">
    <citation type="submission" date="2023-03" db="EMBL/GenBank/DDBJ databases">
        <title>Massive genome expansion in bonnet fungi (Mycena s.s.) driven by repeated elements and novel gene families across ecological guilds.</title>
        <authorList>
            <consortium name="Lawrence Berkeley National Laboratory"/>
            <person name="Harder C.B."/>
            <person name="Miyauchi S."/>
            <person name="Viragh M."/>
            <person name="Kuo A."/>
            <person name="Thoen E."/>
            <person name="Andreopoulos B."/>
            <person name="Lu D."/>
            <person name="Skrede I."/>
            <person name="Drula E."/>
            <person name="Henrissat B."/>
            <person name="Morin E."/>
            <person name="Kohler A."/>
            <person name="Barry K."/>
            <person name="LaButti K."/>
            <person name="Morin E."/>
            <person name="Salamov A."/>
            <person name="Lipzen A."/>
            <person name="Mereny Z."/>
            <person name="Hegedus B."/>
            <person name="Baldrian P."/>
            <person name="Stursova M."/>
            <person name="Weitz H."/>
            <person name="Taylor A."/>
            <person name="Grigoriev I.V."/>
            <person name="Nagy L.G."/>
            <person name="Martin F."/>
            <person name="Kauserud H."/>
        </authorList>
    </citation>
    <scope>NUCLEOTIDE SEQUENCE</scope>
    <source>
        <strain evidence="2">CBHHK200</strain>
    </source>
</reference>
<sequence>MLQHLGQLKAALVERYERYARSPGASAEAIPAIKVAMQNPAAQAHSPVRRASQAQHAQAQRVVADEAARWRAQREEAAQRDAAFAHSQRSQNPYSGPSPISTAGGYTSSASSSAAAQNASYPSPTAYLSSASASAAAATAASARGPAPAPIPVSLAGGGASSGANQRLEAVPPSFGRAPRACRSQRRLLCTPPLQIQIQTTARRVRPAQATPLTQQPILRPRPAVATRRVMLGVLVTRRATLGQPQARHTVHPRRGRCLYARSARVVTPTSGTGRVPMMNARPHLSTPACLSHRQGRNAASATSHRAWRGSRRPMPTAASRASRRQATPPSPTPLSRATCRRTSVHRATSPARGARPSRLPRQRLLP</sequence>
<dbReference type="EMBL" id="JARJCM010000212">
    <property type="protein sequence ID" value="KAJ7022298.1"/>
    <property type="molecule type" value="Genomic_DNA"/>
</dbReference>
<evidence type="ECO:0000313" key="2">
    <source>
        <dbReference type="EMBL" id="KAJ7022298.1"/>
    </source>
</evidence>
<feature type="compositionally biased region" description="Low complexity" evidence="1">
    <location>
        <begin position="49"/>
        <end position="62"/>
    </location>
</feature>
<feature type="region of interest" description="Disordered" evidence="1">
    <location>
        <begin position="158"/>
        <end position="179"/>
    </location>
</feature>
<evidence type="ECO:0000256" key="1">
    <source>
        <dbReference type="SAM" id="MobiDB-lite"/>
    </source>
</evidence>
<dbReference type="Proteomes" id="UP001218188">
    <property type="component" value="Unassembled WGS sequence"/>
</dbReference>
<name>A0AAD6WPK4_9AGAR</name>